<organism evidence="2 3">
    <name type="scientific">Cytospora chrysosperma</name>
    <name type="common">Cytospora canker fungus</name>
    <name type="synonym">Sphaeria chrysosperma</name>
    <dbReference type="NCBI Taxonomy" id="252740"/>
    <lineage>
        <taxon>Eukaryota</taxon>
        <taxon>Fungi</taxon>
        <taxon>Dikarya</taxon>
        <taxon>Ascomycota</taxon>
        <taxon>Pezizomycotina</taxon>
        <taxon>Sordariomycetes</taxon>
        <taxon>Sordariomycetidae</taxon>
        <taxon>Diaporthales</taxon>
        <taxon>Cytosporaceae</taxon>
        <taxon>Cytospora</taxon>
    </lineage>
</organism>
<dbReference type="OrthoDB" id="5424462at2759"/>
<evidence type="ECO:0000313" key="3">
    <source>
        <dbReference type="Proteomes" id="UP000284375"/>
    </source>
</evidence>
<feature type="region of interest" description="Disordered" evidence="1">
    <location>
        <begin position="103"/>
        <end position="139"/>
    </location>
</feature>
<accession>A0A423VRS6</accession>
<reference evidence="2 3" key="1">
    <citation type="submission" date="2015-09" db="EMBL/GenBank/DDBJ databases">
        <title>Host preference determinants of Valsa canker pathogens revealed by comparative genomics.</title>
        <authorList>
            <person name="Yin Z."/>
            <person name="Huang L."/>
        </authorList>
    </citation>
    <scope>NUCLEOTIDE SEQUENCE [LARGE SCALE GENOMIC DNA]</scope>
    <source>
        <strain evidence="2 3">YSFL</strain>
    </source>
</reference>
<gene>
    <name evidence="2" type="ORF">VSDG_06990</name>
</gene>
<dbReference type="InterPro" id="IPR053203">
    <property type="entry name" value="Cisplatin_resist-associated"/>
</dbReference>
<dbReference type="Pfam" id="PF12223">
    <property type="entry name" value="DUF3602"/>
    <property type="match status" value="1"/>
</dbReference>
<dbReference type="Proteomes" id="UP000284375">
    <property type="component" value="Unassembled WGS sequence"/>
</dbReference>
<comment type="caution">
    <text evidence="2">The sequence shown here is derived from an EMBL/GenBank/DDBJ whole genome shotgun (WGS) entry which is preliminary data.</text>
</comment>
<keyword evidence="3" id="KW-1185">Reference proteome</keyword>
<dbReference type="InterPro" id="IPR022024">
    <property type="entry name" value="DUF3602"/>
</dbReference>
<protein>
    <submittedName>
        <fullName evidence="2">Uncharacterized protein</fullName>
    </submittedName>
</protein>
<dbReference type="PANTHER" id="PTHR34693:SF2">
    <property type="entry name" value="DUF3602 DOMAIN-CONTAINING PROTEIN"/>
    <property type="match status" value="1"/>
</dbReference>
<evidence type="ECO:0000313" key="2">
    <source>
        <dbReference type="EMBL" id="ROV93721.1"/>
    </source>
</evidence>
<sequence length="156" mass="16565">MPRFTITEPHPTIRTNTYTQTGRGGSGNIFRAPPTTSPAGVPTPFINPISPITSNNTVSSTSSTRFYSGRGGAGNAHCEIERPTIDFEDEFSRADMREQLDYGHHVGRGGAGNFSRAKKARKGSEASAESSASTSSGASVKAAFRNLVHGIKPSKH</sequence>
<proteinExistence type="predicted"/>
<dbReference type="AlphaFoldDB" id="A0A423VRS6"/>
<feature type="compositionally biased region" description="Low complexity" evidence="1">
    <location>
        <begin position="125"/>
        <end position="139"/>
    </location>
</feature>
<name>A0A423VRS6_CYTCH</name>
<dbReference type="PANTHER" id="PTHR34693">
    <property type="entry name" value="PROTEIN PAR32"/>
    <property type="match status" value="1"/>
</dbReference>
<evidence type="ECO:0000256" key="1">
    <source>
        <dbReference type="SAM" id="MobiDB-lite"/>
    </source>
</evidence>
<dbReference type="EMBL" id="LJZO01000031">
    <property type="protein sequence ID" value="ROV93721.1"/>
    <property type="molecule type" value="Genomic_DNA"/>
</dbReference>